<sequence length="75" mass="8345">DRRKKCPGLKQCESYFGTNFVNLVSGQKTRTTLELALVSKHTSARPSSWTLNPMGESVDMDCEHHTSGTAFGHYV</sequence>
<organism evidence="1 2">
    <name type="scientific">Araneus ventricosus</name>
    <name type="common">Orbweaver spider</name>
    <name type="synonym">Epeira ventricosa</name>
    <dbReference type="NCBI Taxonomy" id="182803"/>
    <lineage>
        <taxon>Eukaryota</taxon>
        <taxon>Metazoa</taxon>
        <taxon>Ecdysozoa</taxon>
        <taxon>Arthropoda</taxon>
        <taxon>Chelicerata</taxon>
        <taxon>Arachnida</taxon>
        <taxon>Araneae</taxon>
        <taxon>Araneomorphae</taxon>
        <taxon>Entelegynae</taxon>
        <taxon>Araneoidea</taxon>
        <taxon>Araneidae</taxon>
        <taxon>Araneus</taxon>
    </lineage>
</organism>
<name>A0A4Y2GQQ1_ARAVE</name>
<dbReference type="Proteomes" id="UP000499080">
    <property type="component" value="Unassembled WGS sequence"/>
</dbReference>
<comment type="caution">
    <text evidence="1">The sequence shown here is derived from an EMBL/GenBank/DDBJ whole genome shotgun (WGS) entry which is preliminary data.</text>
</comment>
<gene>
    <name evidence="1" type="ORF">AVEN_207024-2_1</name>
</gene>
<accession>A0A4Y2GQQ1</accession>
<evidence type="ECO:0000313" key="1">
    <source>
        <dbReference type="EMBL" id="GBM55139.1"/>
    </source>
</evidence>
<proteinExistence type="predicted"/>
<dbReference type="AlphaFoldDB" id="A0A4Y2GQQ1"/>
<evidence type="ECO:0000313" key="2">
    <source>
        <dbReference type="Proteomes" id="UP000499080"/>
    </source>
</evidence>
<keyword evidence="2" id="KW-1185">Reference proteome</keyword>
<dbReference type="EMBL" id="BGPR01001487">
    <property type="protein sequence ID" value="GBM55139.1"/>
    <property type="molecule type" value="Genomic_DNA"/>
</dbReference>
<protein>
    <submittedName>
        <fullName evidence="1">Uncharacterized protein</fullName>
    </submittedName>
</protein>
<feature type="non-terminal residue" evidence="1">
    <location>
        <position position="1"/>
    </location>
</feature>
<reference evidence="1 2" key="1">
    <citation type="journal article" date="2019" name="Sci. Rep.">
        <title>Orb-weaving spider Araneus ventricosus genome elucidates the spidroin gene catalogue.</title>
        <authorList>
            <person name="Kono N."/>
            <person name="Nakamura H."/>
            <person name="Ohtoshi R."/>
            <person name="Moran D.A.P."/>
            <person name="Shinohara A."/>
            <person name="Yoshida Y."/>
            <person name="Fujiwara M."/>
            <person name="Mori M."/>
            <person name="Tomita M."/>
            <person name="Arakawa K."/>
        </authorList>
    </citation>
    <scope>NUCLEOTIDE SEQUENCE [LARGE SCALE GENOMIC DNA]</scope>
</reference>